<proteinExistence type="predicted"/>
<gene>
    <name evidence="2" type="ORF">ANI02nite_17290</name>
</gene>
<reference evidence="2 3" key="1">
    <citation type="submission" date="2019-07" db="EMBL/GenBank/DDBJ databases">
        <title>Whole genome shotgun sequence of Acetobacter nitrogenifigens NBRC 105050.</title>
        <authorList>
            <person name="Hosoyama A."/>
            <person name="Uohara A."/>
            <person name="Ohji S."/>
            <person name="Ichikawa N."/>
        </authorList>
    </citation>
    <scope>NUCLEOTIDE SEQUENCE [LARGE SCALE GENOMIC DNA]</scope>
    <source>
        <strain evidence="2 3">NBRC 105050</strain>
    </source>
</reference>
<dbReference type="OrthoDB" id="7224786at2"/>
<organism evidence="2 3">
    <name type="scientific">Acetobacter nitrogenifigens DSM 23921 = NBRC 105050</name>
    <dbReference type="NCBI Taxonomy" id="1120919"/>
    <lineage>
        <taxon>Bacteria</taxon>
        <taxon>Pseudomonadati</taxon>
        <taxon>Pseudomonadota</taxon>
        <taxon>Alphaproteobacteria</taxon>
        <taxon>Acetobacterales</taxon>
        <taxon>Acetobacteraceae</taxon>
        <taxon>Acetobacter</taxon>
    </lineage>
</organism>
<dbReference type="Proteomes" id="UP000321635">
    <property type="component" value="Unassembled WGS sequence"/>
</dbReference>
<protein>
    <submittedName>
        <fullName evidence="2">Uncharacterized protein</fullName>
    </submittedName>
</protein>
<keyword evidence="3" id="KW-1185">Reference proteome</keyword>
<name>A0A511XA96_9PROT</name>
<dbReference type="AlphaFoldDB" id="A0A511XA96"/>
<dbReference type="RefSeq" id="WP_051292578.1">
    <property type="nucleotide sequence ID" value="NZ_BAPG01000120.1"/>
</dbReference>
<keyword evidence="1" id="KW-0732">Signal</keyword>
<sequence length="112" mass="11778">MTFSRFLRVSFAAASLASLGGCQATQPTLSLAPNPHSLIYTYLIVHGMVRGGVMSGAIPADQLPAVVMEDRSALLAVVSATGRPDASHLKAAREDIQVLLARVEPKDLPASH</sequence>
<feature type="chain" id="PRO_5022106049" evidence="1">
    <location>
        <begin position="25"/>
        <end position="112"/>
    </location>
</feature>
<evidence type="ECO:0000313" key="3">
    <source>
        <dbReference type="Proteomes" id="UP000321635"/>
    </source>
</evidence>
<dbReference type="EMBL" id="BJYF01000008">
    <property type="protein sequence ID" value="GEN59845.1"/>
    <property type="molecule type" value="Genomic_DNA"/>
</dbReference>
<accession>A0A511XA96</accession>
<comment type="caution">
    <text evidence="2">The sequence shown here is derived from an EMBL/GenBank/DDBJ whole genome shotgun (WGS) entry which is preliminary data.</text>
</comment>
<dbReference type="PROSITE" id="PS51257">
    <property type="entry name" value="PROKAR_LIPOPROTEIN"/>
    <property type="match status" value="1"/>
</dbReference>
<evidence type="ECO:0000256" key="1">
    <source>
        <dbReference type="SAM" id="SignalP"/>
    </source>
</evidence>
<feature type="signal peptide" evidence="1">
    <location>
        <begin position="1"/>
        <end position="24"/>
    </location>
</feature>
<evidence type="ECO:0000313" key="2">
    <source>
        <dbReference type="EMBL" id="GEN59845.1"/>
    </source>
</evidence>